<evidence type="ECO:0000313" key="1">
    <source>
        <dbReference type="EMBL" id="KAI7757110.1"/>
    </source>
</evidence>
<dbReference type="Proteomes" id="UP001206925">
    <property type="component" value="Unassembled WGS sequence"/>
</dbReference>
<gene>
    <name evidence="1" type="ORF">M8C21_031277</name>
</gene>
<dbReference type="EMBL" id="JAMZMK010000180">
    <property type="protein sequence ID" value="KAI7757110.1"/>
    <property type="molecule type" value="Genomic_DNA"/>
</dbReference>
<accession>A0AAD5DCZ8</accession>
<organism evidence="1 2">
    <name type="scientific">Ambrosia artemisiifolia</name>
    <name type="common">Common ragweed</name>
    <dbReference type="NCBI Taxonomy" id="4212"/>
    <lineage>
        <taxon>Eukaryota</taxon>
        <taxon>Viridiplantae</taxon>
        <taxon>Streptophyta</taxon>
        <taxon>Embryophyta</taxon>
        <taxon>Tracheophyta</taxon>
        <taxon>Spermatophyta</taxon>
        <taxon>Magnoliopsida</taxon>
        <taxon>eudicotyledons</taxon>
        <taxon>Gunneridae</taxon>
        <taxon>Pentapetalae</taxon>
        <taxon>asterids</taxon>
        <taxon>campanulids</taxon>
        <taxon>Asterales</taxon>
        <taxon>Asteraceae</taxon>
        <taxon>Asteroideae</taxon>
        <taxon>Heliantheae alliance</taxon>
        <taxon>Heliantheae</taxon>
        <taxon>Ambrosia</taxon>
    </lineage>
</organism>
<protein>
    <submittedName>
        <fullName evidence="1">Uncharacterized protein</fullName>
    </submittedName>
</protein>
<reference evidence="1" key="1">
    <citation type="submission" date="2022-06" db="EMBL/GenBank/DDBJ databases">
        <title>Uncovering the hologenomic basis of an extraordinary plant invasion.</title>
        <authorList>
            <person name="Bieker V.C."/>
            <person name="Martin M.D."/>
            <person name="Gilbert T."/>
            <person name="Hodgins K."/>
            <person name="Battlay P."/>
            <person name="Petersen B."/>
            <person name="Wilson J."/>
        </authorList>
    </citation>
    <scope>NUCLEOTIDE SEQUENCE</scope>
    <source>
        <strain evidence="1">AA19_3_7</strain>
        <tissue evidence="1">Leaf</tissue>
    </source>
</reference>
<feature type="non-terminal residue" evidence="1">
    <location>
        <position position="1"/>
    </location>
</feature>
<comment type="caution">
    <text evidence="1">The sequence shown here is derived from an EMBL/GenBank/DDBJ whole genome shotgun (WGS) entry which is preliminary data.</text>
</comment>
<sequence>LHISLLLKSTKIQKRCKWWLCGSWWCEWCGSVVSDLIRTGGGTRSGFQDLDMGSIEGVKVRNGFGVFNDRNVCGGGAPFGGGGGGTSWSLSIFLYVFFLIH</sequence>
<proteinExistence type="predicted"/>
<name>A0AAD5DCZ8_AMBAR</name>
<dbReference type="AlphaFoldDB" id="A0AAD5DCZ8"/>
<keyword evidence="2" id="KW-1185">Reference proteome</keyword>
<evidence type="ECO:0000313" key="2">
    <source>
        <dbReference type="Proteomes" id="UP001206925"/>
    </source>
</evidence>